<protein>
    <recommendedName>
        <fullName evidence="1">Glycosyl hydrolase family 30 beta sandwich domain-containing protein</fullName>
    </recommendedName>
</protein>
<dbReference type="InterPro" id="IPR008999">
    <property type="entry name" value="Actin-crosslinking"/>
</dbReference>
<dbReference type="SUPFAM" id="SSF50405">
    <property type="entry name" value="Actin-crosslinking proteins"/>
    <property type="match status" value="1"/>
</dbReference>
<dbReference type="InterPro" id="IPR010414">
    <property type="entry name" value="FRG1"/>
</dbReference>
<gene>
    <name evidence="2" type="ORF">L0M14_29090</name>
</gene>
<evidence type="ECO:0000313" key="2">
    <source>
        <dbReference type="EMBL" id="UJF33509.1"/>
    </source>
</evidence>
<dbReference type="EMBL" id="CP090978">
    <property type="protein sequence ID" value="UJF33509.1"/>
    <property type="molecule type" value="Genomic_DNA"/>
</dbReference>
<dbReference type="RefSeq" id="WP_235119879.1">
    <property type="nucleotide sequence ID" value="NZ_CP090978.1"/>
</dbReference>
<dbReference type="Gene3D" id="2.60.40.1180">
    <property type="entry name" value="Golgi alpha-mannosidase II"/>
    <property type="match status" value="1"/>
</dbReference>
<dbReference type="CDD" id="cd00257">
    <property type="entry name" value="beta-trefoil_FSCN-like"/>
    <property type="match status" value="1"/>
</dbReference>
<proteinExistence type="predicted"/>
<sequence>MTAASENVAFKNPDGSKVVVAYNRTSSSQNVKIKWGKQSFIQSIPAGAAMTFKWNGTPTRDLVSIKALANNQYVTAENAGASALIANRSSVGGAWETFEKVDLGNGNIALKSLANGKYVASENAGADALIARSTSIGAWETFQVASVSGGITLKAAANGKYVCADNGGASPLIANRTTAGGWETFQLITP</sequence>
<reference evidence="2 3" key="1">
    <citation type="journal article" date="2024" name="Int. J. Syst. Evol. Microbiol.">
        <title>Paenibacillus hexagrammi sp. nov., a novel bacterium isolated from the gut content of Hexagrammos agrammus.</title>
        <authorList>
            <person name="Jung H.K."/>
            <person name="Kim D.G."/>
            <person name="Zin H."/>
            <person name="Park J."/>
            <person name="Jung H."/>
            <person name="Kim Y.O."/>
            <person name="Kong H.J."/>
            <person name="Kim J.W."/>
            <person name="Kim Y.S."/>
        </authorList>
    </citation>
    <scope>NUCLEOTIDE SEQUENCE [LARGE SCALE GENOMIC DNA]</scope>
    <source>
        <strain evidence="2 3">YPD9-1</strain>
    </source>
</reference>
<name>A0ABY3SHL5_9BACL</name>
<dbReference type="Pfam" id="PF06229">
    <property type="entry name" value="FRG1"/>
    <property type="match status" value="1"/>
</dbReference>
<dbReference type="PANTHER" id="PTHR10551:SF9">
    <property type="entry name" value="FASCIN-2"/>
    <property type="match status" value="1"/>
</dbReference>
<evidence type="ECO:0000259" key="1">
    <source>
        <dbReference type="Pfam" id="PF17189"/>
    </source>
</evidence>
<feature type="domain" description="Glycosyl hydrolase family 30 beta sandwich" evidence="1">
    <location>
        <begin position="6"/>
        <end position="52"/>
    </location>
</feature>
<organism evidence="2 3">
    <name type="scientific">Paenibacillus hexagrammi</name>
    <dbReference type="NCBI Taxonomy" id="2908839"/>
    <lineage>
        <taxon>Bacteria</taxon>
        <taxon>Bacillati</taxon>
        <taxon>Bacillota</taxon>
        <taxon>Bacilli</taxon>
        <taxon>Bacillales</taxon>
        <taxon>Paenibacillaceae</taxon>
        <taxon>Paenibacillus</taxon>
    </lineage>
</organism>
<keyword evidence="3" id="KW-1185">Reference proteome</keyword>
<dbReference type="SUPFAM" id="SSF51011">
    <property type="entry name" value="Glycosyl hydrolase domain"/>
    <property type="match status" value="1"/>
</dbReference>
<dbReference type="InterPro" id="IPR010431">
    <property type="entry name" value="Fascin"/>
</dbReference>
<evidence type="ECO:0000313" key="3">
    <source>
        <dbReference type="Proteomes" id="UP001649230"/>
    </source>
</evidence>
<dbReference type="InterPro" id="IPR033452">
    <property type="entry name" value="GH30_C"/>
</dbReference>
<accession>A0ABY3SHL5</accession>
<dbReference type="Pfam" id="PF17189">
    <property type="entry name" value="Glyco_hydro_30C"/>
    <property type="match status" value="1"/>
</dbReference>
<dbReference type="PANTHER" id="PTHR10551">
    <property type="entry name" value="FASCIN"/>
    <property type="match status" value="1"/>
</dbReference>
<dbReference type="InterPro" id="IPR013780">
    <property type="entry name" value="Glyco_hydro_b"/>
</dbReference>
<dbReference type="Gene3D" id="2.80.10.50">
    <property type="match status" value="1"/>
</dbReference>
<dbReference type="Proteomes" id="UP001649230">
    <property type="component" value="Chromosome"/>
</dbReference>